<keyword evidence="5" id="KW-1185">Reference proteome</keyword>
<dbReference type="STRING" id="319652.IV80_GL001149"/>
<feature type="region of interest" description="Disordered" evidence="1">
    <location>
        <begin position="272"/>
        <end position="354"/>
    </location>
</feature>
<dbReference type="Proteomes" id="UP000051568">
    <property type="component" value="Unassembled WGS sequence"/>
</dbReference>
<keyword evidence="2" id="KW-0812">Transmembrane</keyword>
<protein>
    <recommendedName>
        <fullName evidence="3">Regulatory protein YycH-like domain-containing protein</fullName>
    </recommendedName>
</protein>
<feature type="compositionally biased region" description="Low complexity" evidence="1">
    <location>
        <begin position="320"/>
        <end position="354"/>
    </location>
</feature>
<sequence>MDFKRIELIFLTAFAALDIFLVISFFQNNSDVHSTSRGVNHNATILKEMREDSISFSAPSNKKGQGNYISTQTAGNKQFKKKMQALTGQSAKMVNDEIISTFNNPITLNPKNPEKTLDTVVKDPNQIANGKYYEYDEKTSTDSQIIYTQKYAGKRVFSKSGQIRFKVNEDNQVVGYTQGYLTDANPLREKQDTISQERAIIWLYQYNEVPNDSVIKWSRLGYTRLLSIKKGSVYVPTWYIAVHGKGSASLQYYRINAFTGVIMKYNTQVQSTSSSSKATSTESGSQDDSSLLNQAVSSSQQAVESSTQASVRTTTNRYQSSATRASSSTVSTSASSSTTSSKISSSSSTSSEVH</sequence>
<reference evidence="4 5" key="1">
    <citation type="journal article" date="2015" name="Genome Announc.">
        <title>Expanding the biotechnology potential of lactobacilli through comparative genomics of 213 strains and associated genera.</title>
        <authorList>
            <person name="Sun Z."/>
            <person name="Harris H.M."/>
            <person name="McCann A."/>
            <person name="Guo C."/>
            <person name="Argimon S."/>
            <person name="Zhang W."/>
            <person name="Yang X."/>
            <person name="Jeffery I.B."/>
            <person name="Cooney J.C."/>
            <person name="Kagawa T.F."/>
            <person name="Liu W."/>
            <person name="Song Y."/>
            <person name="Salvetti E."/>
            <person name="Wrobel A."/>
            <person name="Rasinkangas P."/>
            <person name="Parkhill J."/>
            <person name="Rea M.C."/>
            <person name="O'Sullivan O."/>
            <person name="Ritari J."/>
            <person name="Douillard F.P."/>
            <person name="Paul Ross R."/>
            <person name="Yang R."/>
            <person name="Briner A.E."/>
            <person name="Felis G.E."/>
            <person name="de Vos W.M."/>
            <person name="Barrangou R."/>
            <person name="Klaenhammer T.R."/>
            <person name="Caufield P.W."/>
            <person name="Cui Y."/>
            <person name="Zhang H."/>
            <person name="O'Toole P.W."/>
        </authorList>
    </citation>
    <scope>NUCLEOTIDE SEQUENCE [LARGE SCALE GENOMIC DNA]</scope>
    <source>
        <strain evidence="4 5">DSM 17757</strain>
    </source>
</reference>
<evidence type="ECO:0000313" key="5">
    <source>
        <dbReference type="Proteomes" id="UP000051568"/>
    </source>
</evidence>
<dbReference type="RefSeq" id="WP_057749964.1">
    <property type="nucleotide sequence ID" value="NZ_BJVH01000004.1"/>
</dbReference>
<dbReference type="OrthoDB" id="2135943at2"/>
<evidence type="ECO:0000256" key="2">
    <source>
        <dbReference type="SAM" id="Phobius"/>
    </source>
</evidence>
<organism evidence="4 5">
    <name type="scientific">Pediococcus cellicola</name>
    <dbReference type="NCBI Taxonomy" id="319652"/>
    <lineage>
        <taxon>Bacteria</taxon>
        <taxon>Bacillati</taxon>
        <taxon>Bacillota</taxon>
        <taxon>Bacilli</taxon>
        <taxon>Lactobacillales</taxon>
        <taxon>Lactobacillaceae</taxon>
        <taxon>Pediococcus</taxon>
    </lineage>
</organism>
<feature type="domain" description="Regulatory protein YycH-like" evidence="3">
    <location>
        <begin position="40"/>
        <end position="258"/>
    </location>
</feature>
<dbReference type="InterPro" id="IPR018604">
    <property type="entry name" value="YycI-like"/>
</dbReference>
<keyword evidence="2" id="KW-1133">Transmembrane helix</keyword>
<feature type="compositionally biased region" description="Low complexity" evidence="1">
    <location>
        <begin position="272"/>
        <end position="311"/>
    </location>
</feature>
<dbReference type="Pfam" id="PF09648">
    <property type="entry name" value="YycI"/>
    <property type="match status" value="1"/>
</dbReference>
<dbReference type="EMBL" id="JQBR01000003">
    <property type="protein sequence ID" value="KRN67057.1"/>
    <property type="molecule type" value="Genomic_DNA"/>
</dbReference>
<keyword evidence="2" id="KW-0472">Membrane</keyword>
<dbReference type="AlphaFoldDB" id="A0A0R2IPL6"/>
<evidence type="ECO:0000259" key="3">
    <source>
        <dbReference type="Pfam" id="PF09648"/>
    </source>
</evidence>
<evidence type="ECO:0000256" key="1">
    <source>
        <dbReference type="SAM" id="MobiDB-lite"/>
    </source>
</evidence>
<proteinExistence type="predicted"/>
<dbReference type="Gene3D" id="2.40.128.690">
    <property type="entry name" value="YycH protein, domain 3-like"/>
    <property type="match status" value="1"/>
</dbReference>
<comment type="caution">
    <text evidence="4">The sequence shown here is derived from an EMBL/GenBank/DDBJ whole genome shotgun (WGS) entry which is preliminary data.</text>
</comment>
<dbReference type="GO" id="GO:0016020">
    <property type="term" value="C:membrane"/>
    <property type="evidence" value="ECO:0007669"/>
    <property type="project" value="InterPro"/>
</dbReference>
<gene>
    <name evidence="4" type="ORF">IV80_GL001149</name>
</gene>
<feature type="transmembrane region" description="Helical" evidence="2">
    <location>
        <begin position="7"/>
        <end position="26"/>
    </location>
</feature>
<accession>A0A0R2IPL6</accession>
<evidence type="ECO:0000313" key="4">
    <source>
        <dbReference type="EMBL" id="KRN67057.1"/>
    </source>
</evidence>
<dbReference type="PATRIC" id="fig|319652.3.peg.1161"/>
<name>A0A0R2IPL6_9LACO</name>